<keyword evidence="2" id="KW-1185">Reference proteome</keyword>
<dbReference type="Pfam" id="PF12305">
    <property type="entry name" value="DUF3630"/>
    <property type="match status" value="1"/>
</dbReference>
<dbReference type="Proteomes" id="UP001597511">
    <property type="component" value="Unassembled WGS sequence"/>
</dbReference>
<protein>
    <submittedName>
        <fullName evidence="1">DUF3630 family protein</fullName>
    </submittedName>
</protein>
<reference evidence="2" key="1">
    <citation type="journal article" date="2019" name="Int. J. Syst. Evol. Microbiol.">
        <title>The Global Catalogue of Microorganisms (GCM) 10K type strain sequencing project: providing services to taxonomists for standard genome sequencing and annotation.</title>
        <authorList>
            <consortium name="The Broad Institute Genomics Platform"/>
            <consortium name="The Broad Institute Genome Sequencing Center for Infectious Disease"/>
            <person name="Wu L."/>
            <person name="Ma J."/>
        </authorList>
    </citation>
    <scope>NUCLEOTIDE SEQUENCE [LARGE SCALE GENOMIC DNA]</scope>
    <source>
        <strain evidence="2">KCTC 23299</strain>
    </source>
</reference>
<evidence type="ECO:0000313" key="2">
    <source>
        <dbReference type="Proteomes" id="UP001597511"/>
    </source>
</evidence>
<dbReference type="RefSeq" id="WP_386094597.1">
    <property type="nucleotide sequence ID" value="NZ_JBHUOZ010000001.1"/>
</dbReference>
<dbReference type="EMBL" id="JBHUOZ010000001">
    <property type="protein sequence ID" value="MFD2918449.1"/>
    <property type="molecule type" value="Genomic_DNA"/>
</dbReference>
<gene>
    <name evidence="1" type="ORF">ACFS6H_01935</name>
</gene>
<sequence length="111" mass="12853">MNFTLRYDLGCTEAVLHESGSLLAFQQAAHLLHKNLSIKFHQKQDDFDGANWDFKYKGHQLRLQYNVYHGISIFPANMEKATEKDNKTVEYLLHKLQGKADKKVQLQNSMA</sequence>
<name>A0ABW5ZZJ8_9BACT</name>
<dbReference type="InterPro" id="IPR022080">
    <property type="entry name" value="DUF3630"/>
</dbReference>
<proteinExistence type="predicted"/>
<accession>A0ABW5ZZJ8</accession>
<comment type="caution">
    <text evidence="1">The sequence shown here is derived from an EMBL/GenBank/DDBJ whole genome shotgun (WGS) entry which is preliminary data.</text>
</comment>
<evidence type="ECO:0000313" key="1">
    <source>
        <dbReference type="EMBL" id="MFD2918449.1"/>
    </source>
</evidence>
<organism evidence="1 2">
    <name type="scientific">Terrimonas rubra</name>
    <dbReference type="NCBI Taxonomy" id="1035890"/>
    <lineage>
        <taxon>Bacteria</taxon>
        <taxon>Pseudomonadati</taxon>
        <taxon>Bacteroidota</taxon>
        <taxon>Chitinophagia</taxon>
        <taxon>Chitinophagales</taxon>
        <taxon>Chitinophagaceae</taxon>
        <taxon>Terrimonas</taxon>
    </lineage>
</organism>